<dbReference type="Pfam" id="PF06742">
    <property type="entry name" value="DUF1214"/>
    <property type="match status" value="1"/>
</dbReference>
<dbReference type="InterPro" id="IPR010621">
    <property type="entry name" value="DUF1214"/>
</dbReference>
<dbReference type="RefSeq" id="WP_065675773.1">
    <property type="nucleotide sequence ID" value="NZ_AP025464.1"/>
</dbReference>
<dbReference type="EMBL" id="FLQZ01000020">
    <property type="protein sequence ID" value="SBT12315.1"/>
    <property type="molecule type" value="Genomic_DNA"/>
</dbReference>
<evidence type="ECO:0000313" key="4">
    <source>
        <dbReference type="EMBL" id="SBT12315.1"/>
    </source>
</evidence>
<evidence type="ECO:0000259" key="2">
    <source>
        <dbReference type="Pfam" id="PF06742"/>
    </source>
</evidence>
<accession>A0A1C3JB63</accession>
<dbReference type="InterPro" id="IPR037049">
    <property type="entry name" value="DUF1214_C_sf"/>
</dbReference>
<dbReference type="PANTHER" id="PTHR36509">
    <property type="entry name" value="BLL3101 PROTEIN"/>
    <property type="match status" value="1"/>
</dbReference>
<protein>
    <recommendedName>
        <fullName evidence="6">Phosphatidylserine decarboxylase</fullName>
    </recommendedName>
</protein>
<reference evidence="5" key="1">
    <citation type="submission" date="2016-06" db="EMBL/GenBank/DDBJ databases">
        <authorList>
            <person name="Rodrigo-Torres L."/>
            <person name="Arahal D.R."/>
        </authorList>
    </citation>
    <scope>NUCLEOTIDE SEQUENCE [LARGE SCALE GENOMIC DNA]</scope>
    <source>
        <strain evidence="5">CECT 7224</strain>
    </source>
</reference>
<evidence type="ECO:0008006" key="6">
    <source>
        <dbReference type="Google" id="ProtNLM"/>
    </source>
</evidence>
<dbReference type="InterPro" id="IPR010679">
    <property type="entry name" value="DUF1254"/>
</dbReference>
<name>A0A1C3JB63_9VIBR</name>
<proteinExistence type="predicted"/>
<feature type="domain" description="DUF1254" evidence="3">
    <location>
        <begin position="78"/>
        <end position="208"/>
    </location>
</feature>
<evidence type="ECO:0000259" key="3">
    <source>
        <dbReference type="Pfam" id="PF06863"/>
    </source>
</evidence>
<evidence type="ECO:0000313" key="5">
    <source>
        <dbReference type="Proteomes" id="UP000092819"/>
    </source>
</evidence>
<gene>
    <name evidence="4" type="ORF">VCE7224_01057</name>
</gene>
<keyword evidence="5" id="KW-1185">Reference proteome</keyword>
<feature type="domain" description="DUF1214" evidence="2">
    <location>
        <begin position="344"/>
        <end position="451"/>
    </location>
</feature>
<keyword evidence="1" id="KW-0732">Signal</keyword>
<dbReference type="Pfam" id="PF06863">
    <property type="entry name" value="DUF1254"/>
    <property type="match status" value="1"/>
</dbReference>
<dbReference type="InterPro" id="IPR037050">
    <property type="entry name" value="DUF1254_sf"/>
</dbReference>
<evidence type="ECO:0000256" key="1">
    <source>
        <dbReference type="SAM" id="SignalP"/>
    </source>
</evidence>
<dbReference type="SUPFAM" id="SSF160935">
    <property type="entry name" value="VPA0735-like"/>
    <property type="match status" value="1"/>
</dbReference>
<dbReference type="Proteomes" id="UP000092819">
    <property type="component" value="Unassembled WGS sequence"/>
</dbReference>
<dbReference type="PANTHER" id="PTHR36509:SF2">
    <property type="entry name" value="BLL3101 PROTEIN"/>
    <property type="match status" value="1"/>
</dbReference>
<dbReference type="AlphaFoldDB" id="A0A1C3JB63"/>
<dbReference type="Gene3D" id="2.60.40.1610">
    <property type="entry name" value="Domain of unknown function DUF1254"/>
    <property type="match status" value="1"/>
</dbReference>
<sequence>MRKLLYKKSVLTSLVCSLSSIIAMPSLAQQSINPEEELAYNLGVQAFIYGTGPLTVAAVRQTTTSVDAPMDNAMAPLNEMGKTRVLSGPQDRIVPTVNNDTLYSQAHYDLDLSGPMVIDIPRTDNRYYIVQLLDAYSDSIEDLHVKNVGDQGSKVLLVNKGWAGEVPEGIDRVVESRTPMVWLIQRTGVFGEQDLNDALVTHDKFLSYPLDQLGAEHDIVELKASTGRIPPMARPEGLEWYSLIDRELRKNPIPEDAAIVDQFQQIGIGGSTPFNPEALTSAQKKGLMRAIESSQQIIQYAGRSIGDVNNGWSMMYEGGRYGNDYLSRASINMRAAGLNVPERALYPNRYTDSNGEQLSGDNQYRMTMPADAPADAFWSLTMYDAKNLFMVENFIQRYSISTNRKDELKYAEDGTLPICIQYVKPSDPTCNWLPAPQDDFYLHMRLYEPTQAVLNNEYPLPQVEKL</sequence>
<dbReference type="Gene3D" id="2.60.120.600">
    <property type="entry name" value="Domain of unknown function DUF1214, C-terminal domain"/>
    <property type="match status" value="1"/>
</dbReference>
<feature type="chain" id="PRO_5008676469" description="Phosphatidylserine decarboxylase" evidence="1">
    <location>
        <begin position="29"/>
        <end position="466"/>
    </location>
</feature>
<feature type="signal peptide" evidence="1">
    <location>
        <begin position="1"/>
        <end position="28"/>
    </location>
</feature>
<organism evidence="4 5">
    <name type="scientific">Vibrio celticus</name>
    <dbReference type="NCBI Taxonomy" id="446372"/>
    <lineage>
        <taxon>Bacteria</taxon>
        <taxon>Pseudomonadati</taxon>
        <taxon>Pseudomonadota</taxon>
        <taxon>Gammaproteobacteria</taxon>
        <taxon>Vibrionales</taxon>
        <taxon>Vibrionaceae</taxon>
        <taxon>Vibrio</taxon>
    </lineage>
</organism>